<proteinExistence type="predicted"/>
<dbReference type="OrthoDB" id="336168at2"/>
<evidence type="ECO:0008006" key="3">
    <source>
        <dbReference type="Google" id="ProtNLM"/>
    </source>
</evidence>
<organism evidence="1 2">
    <name type="scientific">Leptospira hartskeerlii</name>
    <dbReference type="NCBI Taxonomy" id="2023177"/>
    <lineage>
        <taxon>Bacteria</taxon>
        <taxon>Pseudomonadati</taxon>
        <taxon>Spirochaetota</taxon>
        <taxon>Spirochaetia</taxon>
        <taxon>Leptospirales</taxon>
        <taxon>Leptospiraceae</taxon>
        <taxon>Leptospira</taxon>
    </lineage>
</organism>
<dbReference type="InterPro" id="IPR011471">
    <property type="entry name" value="DUF1577"/>
</dbReference>
<reference evidence="1 2" key="1">
    <citation type="submission" date="2017-07" db="EMBL/GenBank/DDBJ databases">
        <title>Leptospira spp. isolated from tropical soils.</title>
        <authorList>
            <person name="Thibeaux R."/>
            <person name="Iraola G."/>
            <person name="Ferres I."/>
            <person name="Bierque E."/>
            <person name="Girault D."/>
            <person name="Soupe-Gilbert M.-E."/>
            <person name="Picardeau M."/>
            <person name="Goarant C."/>
        </authorList>
    </citation>
    <scope>NUCLEOTIDE SEQUENCE [LARGE SCALE GENOMIC DNA]</scope>
    <source>
        <strain evidence="1 2">MCA1-C-A1</strain>
    </source>
</reference>
<dbReference type="EMBL" id="NPDN01000001">
    <property type="protein sequence ID" value="PJZ27110.1"/>
    <property type="molecule type" value="Genomic_DNA"/>
</dbReference>
<comment type="caution">
    <text evidence="1">The sequence shown here is derived from an EMBL/GenBank/DDBJ whole genome shotgun (WGS) entry which is preliminary data.</text>
</comment>
<gene>
    <name evidence="1" type="ORF">CH357_00665</name>
</gene>
<dbReference type="RefSeq" id="WP_100704858.1">
    <property type="nucleotide sequence ID" value="NZ_NPDL01000004.1"/>
</dbReference>
<dbReference type="Proteomes" id="UP000232196">
    <property type="component" value="Unassembled WGS sequence"/>
</dbReference>
<dbReference type="AlphaFoldDB" id="A0A2M9XHH3"/>
<evidence type="ECO:0000313" key="1">
    <source>
        <dbReference type="EMBL" id="PJZ27110.1"/>
    </source>
</evidence>
<sequence>MEVEYRSYLQSPRIWDTIKDPQKVGYILKEYVHNNGLFLKENPLKQELQILQTTPEGKIFLRIDPEYVNEEGEITVYKTLSKHMEIGFRVDSVNHEDGLVVCSPEYVRIAKDGRILPRVEGLQGKVIAHRFHMVKKEQDSTKVLGTSGQILLTDLHKSILSEYPYSRLVFPTGKELSLEQDLAKRTGKTIFVKDAINMDPLSQEEANGFNILDLKQELEDEMILEDRTKVYRSGKIQSFAIYPIYYKDPSGSKLVALGYAETKDRILDPAILKKYAELETVFNDRIEDSNTLDIDIRQNVVNASEGGILLEVTESQLVESFLHKPFFTADITFKMQAPLRFAFKIRHISQIGEIYLVGAEIVGSNDAKTNMTLLKKNLSFIKSV</sequence>
<dbReference type="Pfam" id="PF07614">
    <property type="entry name" value="DUF1577"/>
    <property type="match status" value="1"/>
</dbReference>
<accession>A0A2M9XHH3</accession>
<evidence type="ECO:0000313" key="2">
    <source>
        <dbReference type="Proteomes" id="UP000232196"/>
    </source>
</evidence>
<keyword evidence="2" id="KW-1185">Reference proteome</keyword>
<protein>
    <recommendedName>
        <fullName evidence="3">DUF1577 domain-containing protein</fullName>
    </recommendedName>
</protein>
<name>A0A2M9XHH3_9LEPT</name>